<dbReference type="Proteomes" id="UP000179005">
    <property type="component" value="Unassembled WGS sequence"/>
</dbReference>
<evidence type="ECO:0000256" key="1">
    <source>
        <dbReference type="ARBA" id="ARBA00004651"/>
    </source>
</evidence>
<evidence type="ECO:0000256" key="5">
    <source>
        <dbReference type="ARBA" id="ARBA00022679"/>
    </source>
</evidence>
<evidence type="ECO:0000256" key="14">
    <source>
        <dbReference type="ARBA" id="ARBA00023264"/>
    </source>
</evidence>
<dbReference type="InterPro" id="IPR036945">
    <property type="entry name" value="DAGK_sf"/>
</dbReference>
<feature type="active site" description="Proton acceptor" evidence="15">
    <location>
        <position position="69"/>
    </location>
</feature>
<feature type="transmembrane region" description="Helical" evidence="19">
    <location>
        <begin position="96"/>
        <end position="118"/>
    </location>
</feature>
<reference evidence="20 21" key="1">
    <citation type="journal article" date="2016" name="Nat. Commun.">
        <title>Thousands of microbial genomes shed light on interconnected biogeochemical processes in an aquifer system.</title>
        <authorList>
            <person name="Anantharaman K."/>
            <person name="Brown C.T."/>
            <person name="Hug L.A."/>
            <person name="Sharon I."/>
            <person name="Castelle C.J."/>
            <person name="Probst A.J."/>
            <person name="Thomas B.C."/>
            <person name="Singh A."/>
            <person name="Wilkins M.J."/>
            <person name="Karaoz U."/>
            <person name="Brodie E.L."/>
            <person name="Williams K.H."/>
            <person name="Hubbard S.S."/>
            <person name="Banfield J.F."/>
        </authorList>
    </citation>
    <scope>NUCLEOTIDE SEQUENCE [LARGE SCALE GENOMIC DNA]</scope>
</reference>
<dbReference type="InterPro" id="IPR033717">
    <property type="entry name" value="UDPK"/>
</dbReference>
<feature type="transmembrane region" description="Helical" evidence="19">
    <location>
        <begin position="56"/>
        <end position="75"/>
    </location>
</feature>
<protein>
    <recommendedName>
        <fullName evidence="22">Diacylglycerol kinase</fullName>
    </recommendedName>
</protein>
<keyword evidence="18" id="KW-0479">Metal-binding</keyword>
<evidence type="ECO:0000256" key="6">
    <source>
        <dbReference type="ARBA" id="ARBA00022692"/>
    </source>
</evidence>
<dbReference type="PANTHER" id="PTHR34299:SF1">
    <property type="entry name" value="DIACYLGLYCEROL KINASE"/>
    <property type="match status" value="1"/>
</dbReference>
<keyword evidence="8" id="KW-0418">Kinase</keyword>
<dbReference type="GO" id="GO:0005886">
    <property type="term" value="C:plasma membrane"/>
    <property type="evidence" value="ECO:0007669"/>
    <property type="project" value="UniProtKB-SubCell"/>
</dbReference>
<feature type="transmembrane region" description="Helical" evidence="19">
    <location>
        <begin position="31"/>
        <end position="50"/>
    </location>
</feature>
<sequence length="119" mass="13333">MSYVINFSRLAKSFKHAVHGLRHAFSYHQNLKIHSVLGVIVVFLGIILKLSYFEWIAIFLATFLVFAAEMVNTALEEVINLVKEEHSERARIAKDVAAGMVLLAAIFAVIVGVIVFFLD</sequence>
<evidence type="ECO:0000256" key="19">
    <source>
        <dbReference type="SAM" id="Phobius"/>
    </source>
</evidence>
<keyword evidence="18" id="KW-0460">Magnesium</keyword>
<feature type="binding site" evidence="16">
    <location>
        <position position="9"/>
    </location>
    <ligand>
        <name>substrate</name>
    </ligand>
</feature>
<dbReference type="EMBL" id="MEVC01000020">
    <property type="protein sequence ID" value="OGC54563.1"/>
    <property type="molecule type" value="Genomic_DNA"/>
</dbReference>
<evidence type="ECO:0000256" key="15">
    <source>
        <dbReference type="PIRSR" id="PIRSR600829-1"/>
    </source>
</evidence>
<feature type="binding site" evidence="16">
    <location>
        <position position="69"/>
    </location>
    <ligand>
        <name>substrate</name>
    </ligand>
</feature>
<evidence type="ECO:0000256" key="13">
    <source>
        <dbReference type="ARBA" id="ARBA00023209"/>
    </source>
</evidence>
<evidence type="ECO:0000256" key="17">
    <source>
        <dbReference type="PIRSR" id="PIRSR600829-3"/>
    </source>
</evidence>
<evidence type="ECO:0000256" key="9">
    <source>
        <dbReference type="ARBA" id="ARBA00022840"/>
    </source>
</evidence>
<evidence type="ECO:0000256" key="10">
    <source>
        <dbReference type="ARBA" id="ARBA00022989"/>
    </source>
</evidence>
<keyword evidence="3" id="KW-1003">Cell membrane</keyword>
<name>A0A1F4VD23_UNCKA</name>
<comment type="caution">
    <text evidence="20">The sequence shown here is derived from an EMBL/GenBank/DDBJ whole genome shotgun (WGS) entry which is preliminary data.</text>
</comment>
<comment type="subcellular location">
    <subcellularLocation>
        <location evidence="1">Cell membrane</location>
        <topology evidence="1">Multi-pass membrane protein</topology>
    </subcellularLocation>
</comment>
<accession>A0A1F4VD23</accession>
<evidence type="ECO:0000256" key="12">
    <source>
        <dbReference type="ARBA" id="ARBA00023136"/>
    </source>
</evidence>
<evidence type="ECO:0000256" key="4">
    <source>
        <dbReference type="ARBA" id="ARBA00022516"/>
    </source>
</evidence>
<evidence type="ECO:0000313" key="20">
    <source>
        <dbReference type="EMBL" id="OGC54563.1"/>
    </source>
</evidence>
<dbReference type="CDD" id="cd14265">
    <property type="entry name" value="UDPK_IM_like"/>
    <property type="match status" value="1"/>
</dbReference>
<evidence type="ECO:0000256" key="3">
    <source>
        <dbReference type="ARBA" id="ARBA00022475"/>
    </source>
</evidence>
<evidence type="ECO:0000313" key="21">
    <source>
        <dbReference type="Proteomes" id="UP000179005"/>
    </source>
</evidence>
<evidence type="ECO:0000256" key="8">
    <source>
        <dbReference type="ARBA" id="ARBA00022777"/>
    </source>
</evidence>
<dbReference type="Gene3D" id="1.10.287.3610">
    <property type="match status" value="1"/>
</dbReference>
<feature type="binding site" evidence="17">
    <location>
        <position position="76"/>
    </location>
    <ligand>
        <name>ATP</name>
        <dbReference type="ChEBI" id="CHEBI:30616"/>
    </ligand>
</feature>
<gene>
    <name evidence="20" type="ORF">A2797_01575</name>
</gene>
<dbReference type="STRING" id="1802619.A2797_01575"/>
<keyword evidence="14" id="KW-1208">Phospholipid metabolism</keyword>
<keyword evidence="12 19" id="KW-0472">Membrane</keyword>
<proteinExistence type="inferred from homology"/>
<comment type="cofactor">
    <cofactor evidence="18">
        <name>Mg(2+)</name>
        <dbReference type="ChEBI" id="CHEBI:18420"/>
    </cofactor>
    <text evidence="18">Mn(2+), Zn(2+), Cd(2+) and Co(2+) support activity to lesser extents.</text>
</comment>
<keyword evidence="9 17" id="KW-0067">ATP-binding</keyword>
<keyword evidence="6 19" id="KW-0812">Transmembrane</keyword>
<feature type="binding site" evidence="17">
    <location>
        <position position="9"/>
    </location>
    <ligand>
        <name>ATP</name>
        <dbReference type="ChEBI" id="CHEBI:30616"/>
    </ligand>
</feature>
<keyword evidence="5" id="KW-0808">Transferase</keyword>
<dbReference type="GO" id="GO:0008654">
    <property type="term" value="P:phospholipid biosynthetic process"/>
    <property type="evidence" value="ECO:0007669"/>
    <property type="project" value="UniProtKB-KW"/>
</dbReference>
<dbReference type="InterPro" id="IPR000829">
    <property type="entry name" value="DAGK"/>
</dbReference>
<evidence type="ECO:0000256" key="2">
    <source>
        <dbReference type="ARBA" id="ARBA00005967"/>
    </source>
</evidence>
<dbReference type="GO" id="GO:0046872">
    <property type="term" value="F:metal ion binding"/>
    <property type="evidence" value="ECO:0007669"/>
    <property type="project" value="UniProtKB-KW"/>
</dbReference>
<keyword evidence="11" id="KW-0443">Lipid metabolism</keyword>
<dbReference type="PANTHER" id="PTHR34299">
    <property type="entry name" value="DIACYLGLYCEROL KINASE"/>
    <property type="match status" value="1"/>
</dbReference>
<dbReference type="GO" id="GO:0016301">
    <property type="term" value="F:kinase activity"/>
    <property type="evidence" value="ECO:0007669"/>
    <property type="project" value="UniProtKB-KW"/>
</dbReference>
<evidence type="ECO:0008006" key="22">
    <source>
        <dbReference type="Google" id="ProtNLM"/>
    </source>
</evidence>
<organism evidence="20 21">
    <name type="scientific">candidate division WWE3 bacterium RIFCSPHIGHO2_01_FULL_48_15</name>
    <dbReference type="NCBI Taxonomy" id="1802619"/>
    <lineage>
        <taxon>Bacteria</taxon>
        <taxon>Katanobacteria</taxon>
    </lineage>
</organism>
<evidence type="ECO:0000256" key="18">
    <source>
        <dbReference type="PIRSR" id="PIRSR600829-4"/>
    </source>
</evidence>
<dbReference type="GO" id="GO:0005524">
    <property type="term" value="F:ATP binding"/>
    <property type="evidence" value="ECO:0007669"/>
    <property type="project" value="UniProtKB-KW"/>
</dbReference>
<keyword evidence="10 19" id="KW-1133">Transmembrane helix</keyword>
<dbReference type="Pfam" id="PF01219">
    <property type="entry name" value="DAGK_prokar"/>
    <property type="match status" value="1"/>
</dbReference>
<keyword evidence="4" id="KW-0444">Lipid biosynthesis</keyword>
<comment type="similarity">
    <text evidence="2">Belongs to the bacterial diacylglycerol kinase family.</text>
</comment>
<evidence type="ECO:0000256" key="7">
    <source>
        <dbReference type="ARBA" id="ARBA00022741"/>
    </source>
</evidence>
<keyword evidence="13" id="KW-0594">Phospholipid biosynthesis</keyword>
<feature type="binding site" evidence="18">
    <location>
        <position position="76"/>
    </location>
    <ligand>
        <name>a divalent metal cation</name>
        <dbReference type="ChEBI" id="CHEBI:60240"/>
    </ligand>
</feature>
<feature type="binding site" evidence="17">
    <location>
        <begin position="94"/>
        <end position="95"/>
    </location>
    <ligand>
        <name>ATP</name>
        <dbReference type="ChEBI" id="CHEBI:30616"/>
    </ligand>
</feature>
<evidence type="ECO:0000256" key="16">
    <source>
        <dbReference type="PIRSR" id="PIRSR600829-2"/>
    </source>
</evidence>
<evidence type="ECO:0000256" key="11">
    <source>
        <dbReference type="ARBA" id="ARBA00023098"/>
    </source>
</evidence>
<keyword evidence="7 17" id="KW-0547">Nucleotide-binding</keyword>
<dbReference type="AlphaFoldDB" id="A0A1F4VD23"/>